<dbReference type="RefSeq" id="XP_007884258.1">
    <property type="nucleotide sequence ID" value="XM_007886067.2"/>
</dbReference>
<evidence type="ECO:0000313" key="3">
    <source>
        <dbReference type="EMBL" id="AFP00507.1"/>
    </source>
</evidence>
<reference evidence="4" key="4">
    <citation type="submission" date="2025-05" db="UniProtKB">
        <authorList>
            <consortium name="Ensembl"/>
        </authorList>
    </citation>
    <scope>IDENTIFICATION</scope>
</reference>
<dbReference type="Ensembl" id="ENSCMIT00000032981.1">
    <property type="protein sequence ID" value="ENSCMIP00000032488.1"/>
    <property type="gene ID" value="ENSCMIG00000013882.1"/>
</dbReference>
<evidence type="ECO:0000256" key="2">
    <source>
        <dbReference type="SAM" id="MobiDB-lite"/>
    </source>
</evidence>
<dbReference type="PANTHER" id="PTHR35979:SF1">
    <property type="entry name" value="SINGLE-PASS MEMBRANE AND COILED-COIL DOMAIN-CONTAINING PROTEIN 1"/>
    <property type="match status" value="1"/>
</dbReference>
<keyword evidence="1" id="KW-0175">Coiled coil</keyword>
<evidence type="ECO:0000313" key="4">
    <source>
        <dbReference type="Ensembl" id="ENSCMIP00000032488.1"/>
    </source>
</evidence>
<sequence>MEGQEAKRVRGAAESGEWEGETERGEAKAASEKVSMELLGHRVDRLEKKIDDLVVEYKQLDIIAKELIQRFQPYCQNLASEAGEDEMWSSLLEDRFLPVEVNLFFSYIVDALRRLHSCVLEKLPESASELPTLTSILKQKALNPTLEAVWVNVLQDQGLTENDVKLLCSFFVTYCHEAHYYPAIERENYVQNVQELIKKIVHSRVLNKVLLHVVQQTEKKKTVKLVDKKVLARKKFKATKSK</sequence>
<feature type="region of interest" description="Disordered" evidence="2">
    <location>
        <begin position="1"/>
        <end position="30"/>
    </location>
</feature>
<dbReference type="OMA" id="FERHATY"/>
<name>V9KQD6_CALMI</name>
<protein>
    <submittedName>
        <fullName evidence="4">Single-pass membrane protein with coiled-coil domains 1</fullName>
    </submittedName>
</protein>
<feature type="coiled-coil region" evidence="1">
    <location>
        <begin position="36"/>
        <end position="63"/>
    </location>
</feature>
<feature type="compositionally biased region" description="Basic and acidic residues" evidence="2">
    <location>
        <begin position="21"/>
        <end position="30"/>
    </location>
</feature>
<dbReference type="GeneTree" id="ENSGT00390000010564"/>
<evidence type="ECO:0000313" key="5">
    <source>
        <dbReference type="Proteomes" id="UP000314986"/>
    </source>
</evidence>
<organism evidence="3">
    <name type="scientific">Callorhinchus milii</name>
    <name type="common">Ghost shark</name>
    <dbReference type="NCBI Taxonomy" id="7868"/>
    <lineage>
        <taxon>Eukaryota</taxon>
        <taxon>Metazoa</taxon>
        <taxon>Chordata</taxon>
        <taxon>Craniata</taxon>
        <taxon>Vertebrata</taxon>
        <taxon>Chondrichthyes</taxon>
        <taxon>Holocephali</taxon>
        <taxon>Chimaeriformes</taxon>
        <taxon>Callorhinchidae</taxon>
        <taxon>Callorhinchus</taxon>
    </lineage>
</organism>
<gene>
    <name evidence="4" type="primary">LOC103173414</name>
</gene>
<reference evidence="3 5" key="3">
    <citation type="journal article" date="2014" name="Nature">
        <title>Elephant shark genome provides unique insights into gnathostome evolution.</title>
        <authorList>
            <consortium name="International Elephant Shark Genome Sequencing Consortium"/>
            <person name="Venkatesh B."/>
            <person name="Lee A.P."/>
            <person name="Ravi V."/>
            <person name="Maurya A.K."/>
            <person name="Lian M.M."/>
            <person name="Swann J.B."/>
            <person name="Ohta Y."/>
            <person name="Flajnik M.F."/>
            <person name="Sutoh Y."/>
            <person name="Kasahara M."/>
            <person name="Hoon S."/>
            <person name="Gangu V."/>
            <person name="Roy S.W."/>
            <person name="Irimia M."/>
            <person name="Korzh V."/>
            <person name="Kondrychyn I."/>
            <person name="Lim Z.W."/>
            <person name="Tay B.H."/>
            <person name="Tohari S."/>
            <person name="Kong K.W."/>
            <person name="Ho S."/>
            <person name="Lorente-Galdos B."/>
            <person name="Quilez J."/>
            <person name="Marques-Bonet T."/>
            <person name="Raney B.J."/>
            <person name="Ingham P.W."/>
            <person name="Tay A."/>
            <person name="Hillier L.W."/>
            <person name="Minx P."/>
            <person name="Boehm T."/>
            <person name="Wilson R.K."/>
            <person name="Brenner S."/>
            <person name="Warren W.C."/>
        </authorList>
    </citation>
    <scope>NUCLEOTIDE SEQUENCE</scope>
    <source>
        <tissue evidence="3">Muscle</tissue>
    </source>
</reference>
<dbReference type="PANTHER" id="PTHR35979">
    <property type="entry name" value="SINGLE-PASS MEMBRANE AND COILED-COIL DOMAIN-CONTAINING PROTEIN 1"/>
    <property type="match status" value="1"/>
</dbReference>
<dbReference type="GeneID" id="103173414"/>
<keyword evidence="5" id="KW-1185">Reference proteome</keyword>
<dbReference type="AlphaFoldDB" id="V9KQD6"/>
<reference evidence="5" key="2">
    <citation type="journal article" date="2007" name="PLoS Biol.">
        <title>Survey sequencing and comparative analysis of the elephant shark (Callorhinchus milii) genome.</title>
        <authorList>
            <person name="Venkatesh B."/>
            <person name="Kirkness E.F."/>
            <person name="Loh Y.H."/>
            <person name="Halpern A.L."/>
            <person name="Lee A.P."/>
            <person name="Johnson J."/>
            <person name="Dandona N."/>
            <person name="Viswanathan L.D."/>
            <person name="Tay A."/>
            <person name="Venter J.C."/>
            <person name="Strausberg R.L."/>
            <person name="Brenner S."/>
        </authorList>
    </citation>
    <scope>NUCLEOTIDE SEQUENCE [LARGE SCALE GENOMIC DNA]</scope>
</reference>
<dbReference type="InterPro" id="IPR027875">
    <property type="entry name" value="DUF4547"/>
</dbReference>
<dbReference type="Proteomes" id="UP000314986">
    <property type="component" value="Unassembled WGS sequence"/>
</dbReference>
<evidence type="ECO:0000256" key="1">
    <source>
        <dbReference type="SAM" id="Coils"/>
    </source>
</evidence>
<dbReference type="Pfam" id="PF15080">
    <property type="entry name" value="DUF4547"/>
    <property type="match status" value="1"/>
</dbReference>
<proteinExistence type="evidence at transcript level"/>
<accession>V9KQD6</accession>
<dbReference type="EMBL" id="JW867989">
    <property type="protein sequence ID" value="AFP00507.1"/>
    <property type="molecule type" value="mRNA"/>
</dbReference>
<reference evidence="5" key="1">
    <citation type="journal article" date="2006" name="Science">
        <title>Ancient noncoding elements conserved in the human genome.</title>
        <authorList>
            <person name="Venkatesh B."/>
            <person name="Kirkness E.F."/>
            <person name="Loh Y.H."/>
            <person name="Halpern A.L."/>
            <person name="Lee A.P."/>
            <person name="Johnson J."/>
            <person name="Dandona N."/>
            <person name="Viswanathan L.D."/>
            <person name="Tay A."/>
            <person name="Venter J.C."/>
            <person name="Strausberg R.L."/>
            <person name="Brenner S."/>
        </authorList>
    </citation>
    <scope>NUCLEOTIDE SEQUENCE [LARGE SCALE GENOMIC DNA]</scope>
</reference>
<dbReference type="STRING" id="7868.ENSCMIP00000032488"/>
<dbReference type="KEGG" id="cmk:103173414"/>
<dbReference type="OrthoDB" id="9882837at2759"/>